<comment type="caution">
    <text evidence="2">The sequence shown here is derived from an EMBL/GenBank/DDBJ whole genome shotgun (WGS) entry which is preliminary data.</text>
</comment>
<dbReference type="Proteomes" id="UP000886858">
    <property type="component" value="Unassembled WGS sequence"/>
</dbReference>
<dbReference type="CDD" id="cd07067">
    <property type="entry name" value="HP_PGM_like"/>
    <property type="match status" value="1"/>
</dbReference>
<keyword evidence="1" id="KW-0812">Transmembrane</keyword>
<dbReference type="InterPro" id="IPR050275">
    <property type="entry name" value="PGM_Phosphatase"/>
</dbReference>
<evidence type="ECO:0000313" key="3">
    <source>
        <dbReference type="Proteomes" id="UP000886858"/>
    </source>
</evidence>
<sequence>MRIIFIRHGDPDYEKDSLTEKGWREAALLAERVARWKVTDFYVSPLGRAQDTASLSLKKAGRKAQTLSWLREFHAPVNDPVRGESVIPWDFYPSFWTKEEGMYDRNAFADTAVMRSGPVKEEFARVCTGLDELLARYGYVREGGIYRTDLSDKTQRDAVIVLFCHMGITLYLCGHLLGISPVVLTAGFFLAPTSVTVLASEEREEGSAYFRCQAAGDTAHLLMGGEPVSHMGYFTEPFQG</sequence>
<feature type="transmembrane region" description="Helical" evidence="1">
    <location>
        <begin position="158"/>
        <end position="177"/>
    </location>
</feature>
<dbReference type="GO" id="GO:0016791">
    <property type="term" value="F:phosphatase activity"/>
    <property type="evidence" value="ECO:0007669"/>
    <property type="project" value="TreeGrafter"/>
</dbReference>
<dbReference type="InterPro" id="IPR029033">
    <property type="entry name" value="His_PPase_superfam"/>
</dbReference>
<dbReference type="InterPro" id="IPR013078">
    <property type="entry name" value="His_Pase_superF_clade-1"/>
</dbReference>
<accession>A0A9D2KZ74</accession>
<dbReference type="Gene3D" id="3.40.50.1240">
    <property type="entry name" value="Phosphoglycerate mutase-like"/>
    <property type="match status" value="1"/>
</dbReference>
<proteinExistence type="predicted"/>
<evidence type="ECO:0000313" key="2">
    <source>
        <dbReference type="EMBL" id="HJA92024.1"/>
    </source>
</evidence>
<name>A0A9D2KZ74_9FIRM</name>
<dbReference type="EMBL" id="DWYY01000035">
    <property type="protein sequence ID" value="HJA92024.1"/>
    <property type="molecule type" value="Genomic_DNA"/>
</dbReference>
<protein>
    <submittedName>
        <fullName evidence="2">Histidine phosphatase family protein</fullName>
    </submittedName>
</protein>
<evidence type="ECO:0000256" key="1">
    <source>
        <dbReference type="SAM" id="Phobius"/>
    </source>
</evidence>
<dbReference type="GO" id="GO:0005737">
    <property type="term" value="C:cytoplasm"/>
    <property type="evidence" value="ECO:0007669"/>
    <property type="project" value="TreeGrafter"/>
</dbReference>
<dbReference type="Pfam" id="PF00300">
    <property type="entry name" value="His_Phos_1"/>
    <property type="match status" value="1"/>
</dbReference>
<gene>
    <name evidence="2" type="ORF">H9717_02710</name>
</gene>
<organism evidence="2 3">
    <name type="scientific">Candidatus Eisenbergiella merdipullorum</name>
    <dbReference type="NCBI Taxonomy" id="2838553"/>
    <lineage>
        <taxon>Bacteria</taxon>
        <taxon>Bacillati</taxon>
        <taxon>Bacillota</taxon>
        <taxon>Clostridia</taxon>
        <taxon>Lachnospirales</taxon>
        <taxon>Lachnospiraceae</taxon>
        <taxon>Eisenbergiella</taxon>
    </lineage>
</organism>
<dbReference type="AlphaFoldDB" id="A0A9D2KZ74"/>
<dbReference type="SMART" id="SM00855">
    <property type="entry name" value="PGAM"/>
    <property type="match status" value="1"/>
</dbReference>
<dbReference type="PANTHER" id="PTHR48100:SF1">
    <property type="entry name" value="HISTIDINE PHOSPHATASE FAMILY PROTEIN-RELATED"/>
    <property type="match status" value="1"/>
</dbReference>
<dbReference type="SUPFAM" id="SSF53254">
    <property type="entry name" value="Phosphoglycerate mutase-like"/>
    <property type="match status" value="1"/>
</dbReference>
<reference evidence="2" key="1">
    <citation type="journal article" date="2021" name="PeerJ">
        <title>Extensive microbial diversity within the chicken gut microbiome revealed by metagenomics and culture.</title>
        <authorList>
            <person name="Gilroy R."/>
            <person name="Ravi A."/>
            <person name="Getino M."/>
            <person name="Pursley I."/>
            <person name="Horton D.L."/>
            <person name="Alikhan N.F."/>
            <person name="Baker D."/>
            <person name="Gharbi K."/>
            <person name="Hall N."/>
            <person name="Watson M."/>
            <person name="Adriaenssens E.M."/>
            <person name="Foster-Nyarko E."/>
            <person name="Jarju S."/>
            <person name="Secka A."/>
            <person name="Antonio M."/>
            <person name="Oren A."/>
            <person name="Chaudhuri R.R."/>
            <person name="La Ragione R."/>
            <person name="Hildebrand F."/>
            <person name="Pallen M.J."/>
        </authorList>
    </citation>
    <scope>NUCLEOTIDE SEQUENCE</scope>
    <source>
        <strain evidence="2">CHK179-7159</strain>
    </source>
</reference>
<dbReference type="PANTHER" id="PTHR48100">
    <property type="entry name" value="BROAD-SPECIFICITY PHOSPHATASE YOR283W-RELATED"/>
    <property type="match status" value="1"/>
</dbReference>
<reference evidence="2" key="2">
    <citation type="submission" date="2021-04" db="EMBL/GenBank/DDBJ databases">
        <authorList>
            <person name="Gilroy R."/>
        </authorList>
    </citation>
    <scope>NUCLEOTIDE SEQUENCE</scope>
    <source>
        <strain evidence="2">CHK179-7159</strain>
    </source>
</reference>
<keyword evidence="1" id="KW-1133">Transmembrane helix</keyword>
<keyword evidence="1" id="KW-0472">Membrane</keyword>